<name>A0AAN9PQL2_CANGL</name>
<evidence type="ECO:0000313" key="1">
    <source>
        <dbReference type="EMBL" id="KAK7306694.1"/>
    </source>
</evidence>
<dbReference type="Proteomes" id="UP001367508">
    <property type="component" value="Unassembled WGS sequence"/>
</dbReference>
<evidence type="ECO:0000313" key="2">
    <source>
        <dbReference type="Proteomes" id="UP001367508"/>
    </source>
</evidence>
<accession>A0AAN9PQL2</accession>
<gene>
    <name evidence="1" type="ORF">VNO77_44648</name>
</gene>
<sequence length="215" mass="24528">MDYEESVQEAKDPLSKLVSIDIFFPTIPVKKCKVGFIGRVSHLRMEKDPPLRVVRFLITRKFFNDVHSVPGICPLSQNVGISFPSLAEITTRTSCNNIKCSMYISLPKEEEEIETEPKYEQTPQNPCICKVRHDQYPEMKKHGESRRASLRVCLLRVLKCVKTWLKGTLTLCLGLMKPTLRGQVCSRTVNRCMVNGLHKGYYQGALTSEFANFVL</sequence>
<organism evidence="1 2">
    <name type="scientific">Canavalia gladiata</name>
    <name type="common">Sword bean</name>
    <name type="synonym">Dolichos gladiatus</name>
    <dbReference type="NCBI Taxonomy" id="3824"/>
    <lineage>
        <taxon>Eukaryota</taxon>
        <taxon>Viridiplantae</taxon>
        <taxon>Streptophyta</taxon>
        <taxon>Embryophyta</taxon>
        <taxon>Tracheophyta</taxon>
        <taxon>Spermatophyta</taxon>
        <taxon>Magnoliopsida</taxon>
        <taxon>eudicotyledons</taxon>
        <taxon>Gunneridae</taxon>
        <taxon>Pentapetalae</taxon>
        <taxon>rosids</taxon>
        <taxon>fabids</taxon>
        <taxon>Fabales</taxon>
        <taxon>Fabaceae</taxon>
        <taxon>Papilionoideae</taxon>
        <taxon>50 kb inversion clade</taxon>
        <taxon>NPAAA clade</taxon>
        <taxon>indigoferoid/millettioid clade</taxon>
        <taxon>Phaseoleae</taxon>
        <taxon>Canavalia</taxon>
    </lineage>
</organism>
<proteinExistence type="predicted"/>
<reference evidence="1 2" key="1">
    <citation type="submission" date="2024-01" db="EMBL/GenBank/DDBJ databases">
        <title>The genomes of 5 underutilized Papilionoideae crops provide insights into root nodulation and disease resistanc.</title>
        <authorList>
            <person name="Jiang F."/>
        </authorList>
    </citation>
    <scope>NUCLEOTIDE SEQUENCE [LARGE SCALE GENOMIC DNA]</scope>
    <source>
        <strain evidence="1">LVBAO_FW01</strain>
        <tissue evidence="1">Leaves</tissue>
    </source>
</reference>
<dbReference type="EMBL" id="JAYMYQ010000011">
    <property type="protein sequence ID" value="KAK7306694.1"/>
    <property type="molecule type" value="Genomic_DNA"/>
</dbReference>
<dbReference type="AlphaFoldDB" id="A0AAN9PQL2"/>
<comment type="caution">
    <text evidence="1">The sequence shown here is derived from an EMBL/GenBank/DDBJ whole genome shotgun (WGS) entry which is preliminary data.</text>
</comment>
<protein>
    <submittedName>
        <fullName evidence="1">Uncharacterized protein</fullName>
    </submittedName>
</protein>
<keyword evidence="2" id="KW-1185">Reference proteome</keyword>